<dbReference type="RefSeq" id="WP_219506889.1">
    <property type="nucleotide sequence ID" value="NZ_JAHXDN010000007.1"/>
</dbReference>
<gene>
    <name evidence="1" type="ORF">KX928_21590</name>
</gene>
<evidence type="ECO:0000313" key="2">
    <source>
        <dbReference type="Proteomes" id="UP001138661"/>
    </source>
</evidence>
<protein>
    <recommendedName>
        <fullName evidence="3">SnoaL-like domain-containing protein</fullName>
    </recommendedName>
</protein>
<proteinExistence type="predicted"/>
<accession>A0A9X1FZB4</accession>
<comment type="caution">
    <text evidence="1">The sequence shown here is derived from an EMBL/GenBank/DDBJ whole genome shotgun (WGS) entry which is preliminary data.</text>
</comment>
<reference evidence="1" key="1">
    <citation type="submission" date="2021-07" db="EMBL/GenBank/DDBJ databases">
        <title>Roseobacter insulae sp. nov., isolated from a tidal flat.</title>
        <authorList>
            <person name="Park S."/>
            <person name="Yoon J.-H."/>
        </authorList>
    </citation>
    <scope>NUCLEOTIDE SEQUENCE</scope>
    <source>
        <strain evidence="1">YSTF-M11</strain>
    </source>
</reference>
<dbReference type="Proteomes" id="UP001138661">
    <property type="component" value="Unassembled WGS sequence"/>
</dbReference>
<evidence type="ECO:0000313" key="1">
    <source>
        <dbReference type="EMBL" id="MBW4710392.1"/>
    </source>
</evidence>
<dbReference type="EMBL" id="JAHXDN010000007">
    <property type="protein sequence ID" value="MBW4710392.1"/>
    <property type="molecule type" value="Genomic_DNA"/>
</dbReference>
<name>A0A9X1FZB4_9RHOB</name>
<dbReference type="AlphaFoldDB" id="A0A9X1FZB4"/>
<evidence type="ECO:0008006" key="3">
    <source>
        <dbReference type="Google" id="ProtNLM"/>
    </source>
</evidence>
<sequence length="316" mass="35595">MTSAEALAIYQETLDALSDALMAGDTDTALARIKLPYLRRTLNSEVVIETPEDLVSGFLIYGEAVRGLGATNWVRLATEAAFLNDKYITGHHVTHTLRDATPVMESYASRMVLILEKGVWKMLEIHSMLSNPHWPIYIPRVEHSARSQTYVSSPQSDARKLAVAPLTLYQEFLDGLSAAHNADDFEAYCSYLLFPYTWHTESTDTIISSPDDVRPFFDEVRESIAARNGDRLVRYAEEAEFISGDLLCGYHATEFCSGARRVFGPVKSRMILKRKGTSWYLKSVTNSLENTKFPYIVPKPAKALVTLRTIQERTRT</sequence>
<keyword evidence="2" id="KW-1185">Reference proteome</keyword>
<organism evidence="1 2">
    <name type="scientific">Roseobacter insulae</name>
    <dbReference type="NCBI Taxonomy" id="2859783"/>
    <lineage>
        <taxon>Bacteria</taxon>
        <taxon>Pseudomonadati</taxon>
        <taxon>Pseudomonadota</taxon>
        <taxon>Alphaproteobacteria</taxon>
        <taxon>Rhodobacterales</taxon>
        <taxon>Roseobacteraceae</taxon>
        <taxon>Roseobacter</taxon>
    </lineage>
</organism>